<organism evidence="3 4">
    <name type="scientific">Sulfurovum indicum</name>
    <dbReference type="NCBI Taxonomy" id="2779528"/>
    <lineage>
        <taxon>Bacteria</taxon>
        <taxon>Pseudomonadati</taxon>
        <taxon>Campylobacterota</taxon>
        <taxon>Epsilonproteobacteria</taxon>
        <taxon>Campylobacterales</taxon>
        <taxon>Sulfurovaceae</taxon>
        <taxon>Sulfurovum</taxon>
    </lineage>
</organism>
<dbReference type="SUPFAM" id="SSF53254">
    <property type="entry name" value="Phosphoglycerate mutase-like"/>
    <property type="match status" value="1"/>
</dbReference>
<dbReference type="PANTHER" id="PTHR47623:SF1">
    <property type="entry name" value="OS09G0287300 PROTEIN"/>
    <property type="match status" value="1"/>
</dbReference>
<sequence length="162" mass="18384">MKRLYLLRHAKSSWKDFTLSDFDRPLNKRGKRDAPLMAQKLKEMGIRPDIIISSPAKRARKTAKIFAKTLHAALETEEKLYEAHTSDIKEVIQTAFEKYDAVMIVGHNPGLTMFNDEISDIPIFNIPTTGVVGIGFQNDDTSLDKGSQLFFEYPRKYAPHAG</sequence>
<reference evidence="3 4" key="1">
    <citation type="submission" date="2020-10" db="EMBL/GenBank/DDBJ databases">
        <title>The genome of sulfurovum sp.</title>
        <authorList>
            <person name="Xie S."/>
            <person name="Shao Z."/>
            <person name="Jiang L."/>
        </authorList>
    </citation>
    <scope>NUCLEOTIDE SEQUENCE [LARGE SCALE GENOMIC DNA]</scope>
    <source>
        <strain evidence="3 4">ST-419</strain>
    </source>
</reference>
<evidence type="ECO:0000256" key="2">
    <source>
        <dbReference type="PIRSR" id="PIRSR613078-2"/>
    </source>
</evidence>
<name>A0A7M1S768_9BACT</name>
<accession>A0A7M1S768</accession>
<dbReference type="CDD" id="cd07067">
    <property type="entry name" value="HP_PGM_like"/>
    <property type="match status" value="1"/>
</dbReference>
<evidence type="ECO:0000256" key="1">
    <source>
        <dbReference type="PIRSR" id="PIRSR613078-1"/>
    </source>
</evidence>
<feature type="active site" description="Tele-phosphohistidine intermediate" evidence="1">
    <location>
        <position position="9"/>
    </location>
</feature>
<feature type="binding site" evidence="2">
    <location>
        <position position="58"/>
    </location>
    <ligand>
        <name>substrate</name>
    </ligand>
</feature>
<gene>
    <name evidence="3" type="ORF">IMZ28_06050</name>
</gene>
<evidence type="ECO:0000313" key="4">
    <source>
        <dbReference type="Proteomes" id="UP000595074"/>
    </source>
</evidence>
<dbReference type="PANTHER" id="PTHR47623">
    <property type="entry name" value="OS09G0287300 PROTEIN"/>
    <property type="match status" value="1"/>
</dbReference>
<dbReference type="InterPro" id="IPR029033">
    <property type="entry name" value="His_PPase_superfam"/>
</dbReference>
<feature type="active site" description="Proton donor/acceptor" evidence="1">
    <location>
        <position position="82"/>
    </location>
</feature>
<keyword evidence="4" id="KW-1185">Reference proteome</keyword>
<dbReference type="Pfam" id="PF00300">
    <property type="entry name" value="His_Phos_1"/>
    <property type="match status" value="1"/>
</dbReference>
<dbReference type="KEGG" id="sinu:IMZ28_06050"/>
<dbReference type="AlphaFoldDB" id="A0A7M1S768"/>
<evidence type="ECO:0000313" key="3">
    <source>
        <dbReference type="EMBL" id="QOR62994.1"/>
    </source>
</evidence>
<dbReference type="EMBL" id="CP063164">
    <property type="protein sequence ID" value="QOR62994.1"/>
    <property type="molecule type" value="Genomic_DNA"/>
</dbReference>
<dbReference type="Proteomes" id="UP000595074">
    <property type="component" value="Chromosome"/>
</dbReference>
<proteinExistence type="predicted"/>
<dbReference type="SMART" id="SM00855">
    <property type="entry name" value="PGAM"/>
    <property type="match status" value="1"/>
</dbReference>
<dbReference type="InterPro" id="IPR013078">
    <property type="entry name" value="His_Pase_superF_clade-1"/>
</dbReference>
<dbReference type="Gene3D" id="3.40.50.1240">
    <property type="entry name" value="Phosphoglycerate mutase-like"/>
    <property type="match status" value="1"/>
</dbReference>
<protein>
    <submittedName>
        <fullName evidence="3">Histidine phosphatase family protein</fullName>
    </submittedName>
</protein>